<evidence type="ECO:0000256" key="1">
    <source>
        <dbReference type="ARBA" id="ARBA00022679"/>
    </source>
</evidence>
<accession>A0A1N6FCE4</accession>
<feature type="domain" description="N-acetyltransferase" evidence="3">
    <location>
        <begin position="1"/>
        <end position="146"/>
    </location>
</feature>
<dbReference type="RefSeq" id="WP_074239228.1">
    <property type="nucleotide sequence ID" value="NZ_FSRA01000001.1"/>
</dbReference>
<reference evidence="4 5" key="1">
    <citation type="submission" date="2016-11" db="EMBL/GenBank/DDBJ databases">
        <authorList>
            <person name="Jaros S."/>
            <person name="Januszkiewicz K."/>
            <person name="Wedrychowicz H."/>
        </authorList>
    </citation>
    <scope>NUCLEOTIDE SEQUENCE [LARGE SCALE GENOMIC DNA]</scope>
    <source>
        <strain evidence="4 5">DSM 24787</strain>
    </source>
</reference>
<dbReference type="PROSITE" id="PS51186">
    <property type="entry name" value="GNAT"/>
    <property type="match status" value="1"/>
</dbReference>
<evidence type="ECO:0000256" key="2">
    <source>
        <dbReference type="ARBA" id="ARBA00023315"/>
    </source>
</evidence>
<protein>
    <submittedName>
        <fullName evidence="4">Acetyltransferase (GNAT) family protein</fullName>
    </submittedName>
</protein>
<keyword evidence="1 4" id="KW-0808">Transferase</keyword>
<evidence type="ECO:0000259" key="3">
    <source>
        <dbReference type="PROSITE" id="PS51186"/>
    </source>
</evidence>
<dbReference type="GO" id="GO:0016747">
    <property type="term" value="F:acyltransferase activity, transferring groups other than amino-acyl groups"/>
    <property type="evidence" value="ECO:0007669"/>
    <property type="project" value="InterPro"/>
</dbReference>
<evidence type="ECO:0000313" key="4">
    <source>
        <dbReference type="EMBL" id="SIN92953.1"/>
    </source>
</evidence>
<dbReference type="Gene3D" id="3.40.630.30">
    <property type="match status" value="1"/>
</dbReference>
<dbReference type="OrthoDB" id="9792929at2"/>
<dbReference type="InterPro" id="IPR016181">
    <property type="entry name" value="Acyl_CoA_acyltransferase"/>
</dbReference>
<organism evidence="4 5">
    <name type="scientific">Chitinophaga niabensis</name>
    <dbReference type="NCBI Taxonomy" id="536979"/>
    <lineage>
        <taxon>Bacteria</taxon>
        <taxon>Pseudomonadati</taxon>
        <taxon>Bacteroidota</taxon>
        <taxon>Chitinophagia</taxon>
        <taxon>Chitinophagales</taxon>
        <taxon>Chitinophagaceae</taxon>
        <taxon>Chitinophaga</taxon>
    </lineage>
</organism>
<dbReference type="Pfam" id="PF00583">
    <property type="entry name" value="Acetyltransf_1"/>
    <property type="match status" value="1"/>
</dbReference>
<dbReference type="EMBL" id="FSRA01000001">
    <property type="protein sequence ID" value="SIN92953.1"/>
    <property type="molecule type" value="Genomic_DNA"/>
</dbReference>
<dbReference type="STRING" id="536979.SAMN04488055_2144"/>
<dbReference type="SUPFAM" id="SSF55729">
    <property type="entry name" value="Acyl-CoA N-acyltransferases (Nat)"/>
    <property type="match status" value="1"/>
</dbReference>
<gene>
    <name evidence="4" type="ORF">SAMN04488055_2144</name>
</gene>
<evidence type="ECO:0000313" key="5">
    <source>
        <dbReference type="Proteomes" id="UP000185003"/>
    </source>
</evidence>
<keyword evidence="5" id="KW-1185">Reference proteome</keyword>
<dbReference type="PANTHER" id="PTHR43877">
    <property type="entry name" value="AMINOALKYLPHOSPHONATE N-ACETYLTRANSFERASE-RELATED-RELATED"/>
    <property type="match status" value="1"/>
</dbReference>
<dbReference type="InterPro" id="IPR000182">
    <property type="entry name" value="GNAT_dom"/>
</dbReference>
<proteinExistence type="predicted"/>
<sequence length="146" mass="16604">MQITKATAAHLPRLAELFDAYRQHYEQAPDLQGAKAYLAERLAKGESEIFVALYNDEVVGFTQLYPVFSSIGMKKAWILNDLFVDPAHRRIGAARGLIAASRALGELTNARYIMLQTHTDNITAQALYEDTGFKRDDEFYYYYLSI</sequence>
<dbReference type="InterPro" id="IPR050832">
    <property type="entry name" value="Bact_Acetyltransf"/>
</dbReference>
<dbReference type="Proteomes" id="UP000185003">
    <property type="component" value="Unassembled WGS sequence"/>
</dbReference>
<dbReference type="CDD" id="cd04301">
    <property type="entry name" value="NAT_SF"/>
    <property type="match status" value="1"/>
</dbReference>
<dbReference type="AlphaFoldDB" id="A0A1N6FCE4"/>
<keyword evidence="2" id="KW-0012">Acyltransferase</keyword>
<name>A0A1N6FCE4_9BACT</name>